<reference evidence="10" key="1">
    <citation type="submission" date="2019-03" db="EMBL/GenBank/DDBJ databases">
        <title>Improved annotation for the trematode Fasciola hepatica.</title>
        <authorList>
            <person name="Choi Y.-J."/>
            <person name="Martin J."/>
            <person name="Mitreva M."/>
        </authorList>
    </citation>
    <scope>NUCLEOTIDE SEQUENCE [LARGE SCALE GENOMIC DNA]</scope>
</reference>
<evidence type="ECO:0000256" key="4">
    <source>
        <dbReference type="ARBA" id="ARBA00022837"/>
    </source>
</evidence>
<dbReference type="InterPro" id="IPR011992">
    <property type="entry name" value="EF-hand-dom_pair"/>
</dbReference>
<protein>
    <submittedName>
        <fullName evidence="10">Alpha actinin sarcomeric</fullName>
    </submittedName>
</protein>
<evidence type="ECO:0000259" key="9">
    <source>
        <dbReference type="PROSITE" id="PS50222"/>
    </source>
</evidence>
<dbReference type="SUPFAM" id="SSF47576">
    <property type="entry name" value="Calponin-homology domain, CH-domain"/>
    <property type="match status" value="1"/>
</dbReference>
<accession>A0A4E0R869</accession>
<dbReference type="SMART" id="SM00033">
    <property type="entry name" value="CH"/>
    <property type="match status" value="2"/>
</dbReference>
<dbReference type="InterPro" id="IPR001589">
    <property type="entry name" value="Actinin_actin-bd_CS"/>
</dbReference>
<sequence>MPIEDYEGYPDTDEVVNDPNAPIDPVWELQQKKTFTAWCNAHLRKVNEQIVSIENDFRNGLKLMRLLEVISGEHLPKPDRGKMRFHQIANVNKALDFIESKGVKLVSIGAEEIVDGNVKMTLGMIWTIILRFAIQDIQIEDFSAKEGLLLWCQRQTAPYKNVRVENFHTSFKDGLPFCAIIHRNRPELIKYSELSSQNALHNLNYAFDVAEKYLDIPRMLDPEDMVNSPKCDERSVMAYVSMYYHKFAGASNANIAANRISNVVRAHRENKRLISEYETLASDLLSWIVRKLRYFSLREPKETAAEIEQLQSDSRIYRRQEKPERLHDKAKLETTYNTIQTRLRLSNRVPYVPAAEMYISSIANKWDELEKADKLYEEWLLEEMQRLRRVEYLIRKFEIRCSTHEAWAKGKPSMLSSKDYLSCNLPELRALMKRHEAFQSELAANDDRVERIRALADELAKLKYHDMETVNGRYSTIFSTTQEMKRLTETRERELARLLPVLEKIDQLHLDFAKLAAPFKNWMEHTEEDLHDSPIIHSMAEVQRYLSAHKAFESTLEGTEKENEAIEFCAREVNRLAQENRLGSFENPYTSIKPDELPKRWAIIKELVKKRSEALHTEEQRQLANDRLRHEFAQKATELDTLIQQQKTEITKYAMEARGTLEEQREQLKGLESKLTKHKQLLDDLERCNQALEDAYVFDNPFTTLSMPTLRVAWAQLFTSLHHSVNEIENQILTRDSKGLTVEQMEDLRTCFNHFDKDHTGRLEPNEFKACLVSLGHKFNDEKRGSVTSSNAVVGESDFSRIMQTVDPGHKNYVTFESFLNFMTRENADEDTAEQIIQSFKVLAGDKGCITAADLKRYLSAEDAEYCIQHMSRMNGPGGDNGALNYQQFSIEIYGPRRH</sequence>
<comment type="caution">
    <text evidence="10">The sequence shown here is derived from an EMBL/GenBank/DDBJ whole genome shotgun (WGS) entry which is preliminary data.</text>
</comment>
<evidence type="ECO:0000313" key="10">
    <source>
        <dbReference type="EMBL" id="THD23125.1"/>
    </source>
</evidence>
<dbReference type="CDD" id="cd00051">
    <property type="entry name" value="EFh"/>
    <property type="match status" value="1"/>
</dbReference>
<dbReference type="Gene3D" id="1.10.418.10">
    <property type="entry name" value="Calponin-like domain"/>
    <property type="match status" value="2"/>
</dbReference>
<dbReference type="EMBL" id="JXXN02002322">
    <property type="protein sequence ID" value="THD23125.1"/>
    <property type="molecule type" value="Genomic_DNA"/>
</dbReference>
<evidence type="ECO:0000256" key="2">
    <source>
        <dbReference type="ARBA" id="ARBA00022723"/>
    </source>
</evidence>
<dbReference type="FunFam" id="1.10.418.10:FF:000005">
    <property type="entry name" value="Actinin alpha 4"/>
    <property type="match status" value="1"/>
</dbReference>
<dbReference type="FunFam" id="1.20.58.60:FF:000005">
    <property type="entry name" value="Actinin alpha 1"/>
    <property type="match status" value="1"/>
</dbReference>
<feature type="domain" description="Calponin-homology (CH)" evidence="8">
    <location>
        <begin position="142"/>
        <end position="248"/>
    </location>
</feature>
<feature type="compositionally biased region" description="Acidic residues" evidence="7">
    <location>
        <begin position="1"/>
        <end position="16"/>
    </location>
</feature>
<organism evidence="10 11">
    <name type="scientific">Fasciola hepatica</name>
    <name type="common">Liver fluke</name>
    <dbReference type="NCBI Taxonomy" id="6192"/>
    <lineage>
        <taxon>Eukaryota</taxon>
        <taxon>Metazoa</taxon>
        <taxon>Spiralia</taxon>
        <taxon>Lophotrochozoa</taxon>
        <taxon>Platyhelminthes</taxon>
        <taxon>Trematoda</taxon>
        <taxon>Digenea</taxon>
        <taxon>Plagiorchiida</taxon>
        <taxon>Echinostomata</taxon>
        <taxon>Echinostomatoidea</taxon>
        <taxon>Fasciolidae</taxon>
        <taxon>Fasciola</taxon>
    </lineage>
</organism>
<dbReference type="Gene3D" id="1.10.238.10">
    <property type="entry name" value="EF-hand"/>
    <property type="match status" value="2"/>
</dbReference>
<dbReference type="Gene3D" id="1.20.58.60">
    <property type="match status" value="4"/>
</dbReference>
<name>A0A4E0R869_FASHE</name>
<dbReference type="CDD" id="cd00176">
    <property type="entry name" value="SPEC"/>
    <property type="match status" value="1"/>
</dbReference>
<dbReference type="InterPro" id="IPR018247">
    <property type="entry name" value="EF_Hand_1_Ca_BS"/>
</dbReference>
<dbReference type="SUPFAM" id="SSF47473">
    <property type="entry name" value="EF-hand"/>
    <property type="match status" value="1"/>
</dbReference>
<dbReference type="SUPFAM" id="SSF46966">
    <property type="entry name" value="Spectrin repeat"/>
    <property type="match status" value="4"/>
</dbReference>
<dbReference type="InterPro" id="IPR002017">
    <property type="entry name" value="Spectrin_repeat"/>
</dbReference>
<proteinExistence type="inferred from homology"/>
<dbReference type="Pfam" id="PF13499">
    <property type="entry name" value="EF-hand_7"/>
    <property type="match status" value="1"/>
</dbReference>
<dbReference type="Proteomes" id="UP000230066">
    <property type="component" value="Unassembled WGS sequence"/>
</dbReference>
<dbReference type="PROSITE" id="PS00019">
    <property type="entry name" value="ACTININ_1"/>
    <property type="match status" value="1"/>
</dbReference>
<feature type="coiled-coil region" evidence="6">
    <location>
        <begin position="654"/>
        <end position="695"/>
    </location>
</feature>
<keyword evidence="11" id="KW-1185">Reference proteome</keyword>
<evidence type="ECO:0000313" key="11">
    <source>
        <dbReference type="Proteomes" id="UP000230066"/>
    </source>
</evidence>
<dbReference type="FunFam" id="1.10.238.10:FF:000004">
    <property type="entry name" value="Actinin alpha 1"/>
    <property type="match status" value="1"/>
</dbReference>
<dbReference type="InterPro" id="IPR002048">
    <property type="entry name" value="EF_hand_dom"/>
</dbReference>
<evidence type="ECO:0000256" key="3">
    <source>
        <dbReference type="ARBA" id="ARBA00022737"/>
    </source>
</evidence>
<evidence type="ECO:0000256" key="6">
    <source>
        <dbReference type="SAM" id="Coils"/>
    </source>
</evidence>
<dbReference type="CDD" id="cd21214">
    <property type="entry name" value="CH_ACTN_rpt1"/>
    <property type="match status" value="1"/>
</dbReference>
<dbReference type="SMART" id="SM00054">
    <property type="entry name" value="EFh"/>
    <property type="match status" value="2"/>
</dbReference>
<comment type="similarity">
    <text evidence="1">Belongs to the alpha-actinin family.</text>
</comment>
<dbReference type="InterPro" id="IPR018159">
    <property type="entry name" value="Spectrin/alpha-actinin"/>
</dbReference>
<evidence type="ECO:0000256" key="7">
    <source>
        <dbReference type="SAM" id="MobiDB-lite"/>
    </source>
</evidence>
<dbReference type="PROSITE" id="PS00020">
    <property type="entry name" value="ACTININ_2"/>
    <property type="match status" value="1"/>
</dbReference>
<dbReference type="PANTHER" id="PTHR11915">
    <property type="entry name" value="SPECTRIN/FILAMIN RELATED CYTOSKELETAL PROTEIN"/>
    <property type="match status" value="1"/>
</dbReference>
<dbReference type="CDD" id="cd21216">
    <property type="entry name" value="CH_ACTN_rpt2"/>
    <property type="match status" value="1"/>
</dbReference>
<dbReference type="SMART" id="SM00150">
    <property type="entry name" value="SPEC"/>
    <property type="match status" value="3"/>
</dbReference>
<dbReference type="InterPro" id="IPR036872">
    <property type="entry name" value="CH_dom_sf"/>
</dbReference>
<dbReference type="GO" id="GO:0003779">
    <property type="term" value="F:actin binding"/>
    <property type="evidence" value="ECO:0007669"/>
    <property type="project" value="UniProtKB-KW"/>
</dbReference>
<keyword evidence="4" id="KW-0106">Calcium</keyword>
<dbReference type="PROSITE" id="PS50021">
    <property type="entry name" value="CH"/>
    <property type="match status" value="2"/>
</dbReference>
<dbReference type="AlphaFoldDB" id="A0A4E0R869"/>
<dbReference type="PROSITE" id="PS00018">
    <property type="entry name" value="EF_HAND_1"/>
    <property type="match status" value="1"/>
</dbReference>
<evidence type="ECO:0000256" key="1">
    <source>
        <dbReference type="ARBA" id="ARBA00010255"/>
    </source>
</evidence>
<dbReference type="GO" id="GO:0005509">
    <property type="term" value="F:calcium ion binding"/>
    <property type="evidence" value="ECO:0007669"/>
    <property type="project" value="InterPro"/>
</dbReference>
<dbReference type="InterPro" id="IPR014837">
    <property type="entry name" value="EF-hand_Ca_insen"/>
</dbReference>
<feature type="domain" description="EF-hand" evidence="9">
    <location>
        <begin position="743"/>
        <end position="778"/>
    </location>
</feature>
<dbReference type="Pfam" id="PF08726">
    <property type="entry name" value="EFhand_Ca_insen"/>
    <property type="match status" value="1"/>
</dbReference>
<dbReference type="FunFam" id="1.10.418.10:FF:000001">
    <property type="entry name" value="Actinin alpha 1"/>
    <property type="match status" value="1"/>
</dbReference>
<evidence type="ECO:0000259" key="8">
    <source>
        <dbReference type="PROSITE" id="PS50021"/>
    </source>
</evidence>
<keyword evidence="2" id="KW-0479">Metal-binding</keyword>
<keyword evidence="5" id="KW-0009">Actin-binding</keyword>
<keyword evidence="6" id="KW-0175">Coiled coil</keyword>
<evidence type="ECO:0000256" key="5">
    <source>
        <dbReference type="ARBA" id="ARBA00023203"/>
    </source>
</evidence>
<dbReference type="InterPro" id="IPR001715">
    <property type="entry name" value="CH_dom"/>
</dbReference>
<keyword evidence="3" id="KW-0677">Repeat</keyword>
<dbReference type="Pfam" id="PF00435">
    <property type="entry name" value="Spectrin"/>
    <property type="match status" value="3"/>
</dbReference>
<feature type="region of interest" description="Disordered" evidence="7">
    <location>
        <begin position="1"/>
        <end position="21"/>
    </location>
</feature>
<feature type="domain" description="Calponin-homology (CH)" evidence="8">
    <location>
        <begin position="29"/>
        <end position="133"/>
    </location>
</feature>
<dbReference type="PROSITE" id="PS50222">
    <property type="entry name" value="EF_HAND_2"/>
    <property type="match status" value="1"/>
</dbReference>
<gene>
    <name evidence="10" type="ORF">D915_005898</name>
</gene>
<dbReference type="Pfam" id="PF00307">
    <property type="entry name" value="CH"/>
    <property type="match status" value="2"/>
</dbReference>
<dbReference type="SMART" id="SM01184">
    <property type="entry name" value="efhand_Ca_insen"/>
    <property type="match status" value="1"/>
</dbReference>